<evidence type="ECO:0000313" key="3">
    <source>
        <dbReference type="Proteomes" id="UP000297036"/>
    </source>
</evidence>
<dbReference type="Proteomes" id="UP000297036">
    <property type="component" value="Segment"/>
</dbReference>
<evidence type="ECO:0000256" key="1">
    <source>
        <dbReference type="SAM" id="Phobius"/>
    </source>
</evidence>
<keyword evidence="1" id="KW-1133">Transmembrane helix</keyword>
<gene>
    <name evidence="2" type="primary">TM</name>
</gene>
<keyword evidence="3" id="KW-1185">Reference proteome</keyword>
<dbReference type="KEGG" id="vg:40527143"/>
<evidence type="ECO:0000313" key="2">
    <source>
        <dbReference type="EMBL" id="AVM86025.1"/>
    </source>
</evidence>
<organism evidence="2">
    <name type="scientific">Mount Mabu Lophuromys virus 2</name>
    <dbReference type="NCBI Taxonomy" id="2116560"/>
    <lineage>
        <taxon>Viruses</taxon>
        <taxon>Riboviria</taxon>
        <taxon>Orthornavirae</taxon>
        <taxon>Negarnaviricota</taxon>
        <taxon>Haploviricotina</taxon>
        <taxon>Monjiviricetes</taxon>
        <taxon>Mononegavirales</taxon>
        <taxon>Paramyxoviridae</taxon>
        <taxon>Orthoparamyxovirinae</taxon>
        <taxon>Jeilongvirus</taxon>
        <taxon>Jeilongvirus mabuense</taxon>
    </lineage>
</organism>
<keyword evidence="1" id="KW-0812">Transmembrane</keyword>
<name>A0A2P1GJB4_9MONO</name>
<proteinExistence type="predicted"/>
<dbReference type="RefSeq" id="YP_009666853.1">
    <property type="nucleotide sequence ID" value="NC_043540.1"/>
</dbReference>
<accession>A0A2P1GJB4</accession>
<dbReference type="GeneID" id="40527143"/>
<reference evidence="2" key="1">
    <citation type="submission" date="2017-11" db="EMBL/GenBank/DDBJ databases">
        <title>Discovery of three new Paramyxovirus species in rodents: expansion of the proposed genus 'Jeilong virus'.</title>
        <authorList>
            <person name="Vanmechelen B."/>
            <person name="Bletsa M."/>
            <person name="Vrancken B."/>
            <person name="Gryseels S."/>
            <person name="Leirs H."/>
            <person name="Gouy de Bellocq J."/>
            <person name="Lemey P."/>
            <person name="Maes P."/>
        </authorList>
    </citation>
    <scope>NUCLEOTIDE SEQUENCE [LARGE SCALE GENOMIC DNA]</scope>
    <source>
        <strain evidence="2">MOZ135_2</strain>
    </source>
</reference>
<dbReference type="EMBL" id="MG573141">
    <property type="protein sequence ID" value="AVM86025.1"/>
    <property type="molecule type" value="Viral_cRNA"/>
</dbReference>
<protein>
    <submittedName>
        <fullName evidence="2">Putative TM protein</fullName>
    </submittedName>
</protein>
<sequence length="275" mass="31536">MTRTYEDPDEVGTEYASMKSGIPVYKATQVRNRTSYSNYKRSRSSLSTTSNYKRSYTEIYFIFIILLLGINVACTCYLIVSVETKYHDLINRIKDFDHRANRDDQGIYTQIDSRINTIMSSLSYHLPQVLHTTANSINGRLIQVNHELKALIRSNFLELDVKLGNNRSFTLNTGSRRRGDDHEKHKEEMDNLPIPTIIPPMTNKVNNPSFYPLQANPVGNMRVTNHDLNQKIEEARLNVKHTENWLKALKGLSYSPMSRYIGIGTALGTMPKKKS</sequence>
<keyword evidence="1" id="KW-0472">Membrane</keyword>
<feature type="transmembrane region" description="Helical" evidence="1">
    <location>
        <begin position="59"/>
        <end position="80"/>
    </location>
</feature>